<dbReference type="Proteomes" id="UP000023464">
    <property type="component" value="Unassembled WGS sequence"/>
</dbReference>
<sequence length="175" mass="20524">MVNENISFMNCAISIETRMQSYYNSPFSMSAEDREFLKDKQNQIRLIKAVSEYDLPVFVIGHDPECKNREIDNFVRHDSFILRLALLVLSVRLNIHNGTRAQSFYWMCSEEAVSFIERLDDMQTIDAIIRGELYFKPVRPLPELAEGDWSSIFGNDKPHMELAAYLQLRYEDWSN</sequence>
<evidence type="ECO:0000313" key="1">
    <source>
        <dbReference type="EMBL" id="EYU16549.1"/>
    </source>
</evidence>
<dbReference type="RefSeq" id="WP_036776267.1">
    <property type="nucleotide sequence ID" value="NZ_CAWLTM010000106.1"/>
</dbReference>
<accession>A0A022PM04</accession>
<protein>
    <submittedName>
        <fullName evidence="1">Uncharacterized protein</fullName>
    </submittedName>
</protein>
<keyword evidence="2" id="KW-1185">Reference proteome</keyword>
<dbReference type="AlphaFoldDB" id="A0A022PM04"/>
<gene>
    <name evidence="1" type="ORF">BA1DRAFT_00833</name>
</gene>
<name>A0A022PM04_9GAMM</name>
<organism evidence="1 2">
    <name type="scientific">Photorhabdus aegyptia</name>
    <dbReference type="NCBI Taxonomy" id="2805098"/>
    <lineage>
        <taxon>Bacteria</taxon>
        <taxon>Pseudomonadati</taxon>
        <taxon>Pseudomonadota</taxon>
        <taxon>Gammaproteobacteria</taxon>
        <taxon>Enterobacterales</taxon>
        <taxon>Morganellaceae</taxon>
        <taxon>Photorhabdus</taxon>
    </lineage>
</organism>
<reference evidence="1 2" key="1">
    <citation type="submission" date="2014-03" db="EMBL/GenBank/DDBJ databases">
        <title>Draft Genome of Photorhabdus luminescens BA1, an Egyptian Isolate.</title>
        <authorList>
            <person name="Ghazal S."/>
            <person name="Hurst S.G.IV."/>
            <person name="Morris K."/>
            <person name="Thomas K."/>
            <person name="Tisa L.S."/>
        </authorList>
    </citation>
    <scope>NUCLEOTIDE SEQUENCE [LARGE SCALE GENOMIC DNA]</scope>
    <source>
        <strain evidence="1 2">BA1</strain>
    </source>
</reference>
<dbReference type="EMBL" id="JFGV01000009">
    <property type="protein sequence ID" value="EYU16549.1"/>
    <property type="molecule type" value="Genomic_DNA"/>
</dbReference>
<evidence type="ECO:0000313" key="2">
    <source>
        <dbReference type="Proteomes" id="UP000023464"/>
    </source>
</evidence>
<comment type="caution">
    <text evidence="1">The sequence shown here is derived from an EMBL/GenBank/DDBJ whole genome shotgun (WGS) entry which is preliminary data.</text>
</comment>
<proteinExistence type="predicted"/>